<accession>A0A4D9CXX9</accession>
<feature type="region of interest" description="Disordered" evidence="1">
    <location>
        <begin position="21"/>
        <end position="41"/>
    </location>
</feature>
<gene>
    <name evidence="2" type="ORF">NSK_004252</name>
</gene>
<organism evidence="2 3">
    <name type="scientific">Nannochloropsis salina CCMP1776</name>
    <dbReference type="NCBI Taxonomy" id="1027361"/>
    <lineage>
        <taxon>Eukaryota</taxon>
        <taxon>Sar</taxon>
        <taxon>Stramenopiles</taxon>
        <taxon>Ochrophyta</taxon>
        <taxon>Eustigmatophyceae</taxon>
        <taxon>Eustigmatales</taxon>
        <taxon>Monodopsidaceae</taxon>
        <taxon>Microchloropsis</taxon>
        <taxon>Microchloropsis salina</taxon>
    </lineage>
</organism>
<evidence type="ECO:0000313" key="2">
    <source>
        <dbReference type="EMBL" id="TFJ84261.1"/>
    </source>
</evidence>
<evidence type="ECO:0000256" key="1">
    <source>
        <dbReference type="SAM" id="MobiDB-lite"/>
    </source>
</evidence>
<protein>
    <submittedName>
        <fullName evidence="2">Uncharacterized protein</fullName>
    </submittedName>
</protein>
<dbReference type="EMBL" id="SDOX01000019">
    <property type="protein sequence ID" value="TFJ84261.1"/>
    <property type="molecule type" value="Genomic_DNA"/>
</dbReference>
<evidence type="ECO:0000313" key="3">
    <source>
        <dbReference type="Proteomes" id="UP000355283"/>
    </source>
</evidence>
<reference evidence="2 3" key="1">
    <citation type="submission" date="2019-01" db="EMBL/GenBank/DDBJ databases">
        <title>Nuclear Genome Assembly of the Microalgal Biofuel strain Nannochloropsis salina CCMP1776.</title>
        <authorList>
            <person name="Hovde B."/>
        </authorList>
    </citation>
    <scope>NUCLEOTIDE SEQUENCE [LARGE SCALE GENOMIC DNA]</scope>
    <source>
        <strain evidence="2 3">CCMP1776</strain>
    </source>
</reference>
<dbReference type="SUPFAM" id="SSF48371">
    <property type="entry name" value="ARM repeat"/>
    <property type="match status" value="1"/>
</dbReference>
<proteinExistence type="predicted"/>
<dbReference type="Proteomes" id="UP000355283">
    <property type="component" value="Unassembled WGS sequence"/>
</dbReference>
<dbReference type="OrthoDB" id="10353026at2759"/>
<dbReference type="AlphaFoldDB" id="A0A4D9CXX9"/>
<dbReference type="InterPro" id="IPR016024">
    <property type="entry name" value="ARM-type_fold"/>
</dbReference>
<comment type="caution">
    <text evidence="2">The sequence shown here is derived from an EMBL/GenBank/DDBJ whole genome shotgun (WGS) entry which is preliminary data.</text>
</comment>
<sequence>MADGMLLREIRSGPRRIRHWEGKEKEAWLPPESFPAPEGEMGARDMEENWRGMEEQKDEEIKKEPKIREPKYDEDLAALVMGYAKHVETGAWEQARACLEQATAEPPAPHPSSVDAPKNARRGVVYALQEMGETLLSSLRKRLGWRLCIDKKARLAIVGHGGTSAAPDLLERQILSPLRKAAYTVVTSGDSVSSLELEGDGGALLLALGMEVEDRVAAFNGHDATPRQNHFKHFDNEGPGLQPEETRVWEDRCRAALVLVARTPGLLSLHCCALSLQRLAVSSPSSLDCVLAALSLLEPSWEVDATLIELTARPSLGCGLQGWRMTPELLPPPGGCTKWIKPLTGTDNDPLAQLARDMWAQFHWACRVQVQSIPDPQGAQEEKGGRRLRIAGAAEVPLSSPIPKTLTASPLRPAPLLAQLLERMRTAWSKARATHEQKAAGPRLGRAGLALVRSGLGADEVNADVLGHLLPLCFALMEEYEQEELQVLGYVTWCFAAHKSRGPALSSFLPIQVQVFRRGLKVLVKRCVVLRLLLFCTTELLRLNLPSATRGERRDPTRDQRDADGDFRDAILQDLLAALTRASPSKNPRITFALLEGLHRLVPLYSQDYHLVRYLRALTQALMFVPLEEGDAAVRVAALRTILLVLAQCHVMIHQHAFETLAQVLRLYLLLVRRGEKQTEADHIVSSLCRDVANVLREKCPRHTLKNLDSFIKTLREEGGYDTELASIWPQNEIEIGT</sequence>
<keyword evidence="3" id="KW-1185">Reference proteome</keyword>
<name>A0A4D9CXX9_9STRA</name>